<feature type="domain" description="RING-type" evidence="10">
    <location>
        <begin position="555"/>
        <end position="593"/>
    </location>
</feature>
<protein>
    <recommendedName>
        <fullName evidence="10">RING-type domain-containing protein</fullName>
    </recommendedName>
</protein>
<keyword evidence="7 9" id="KW-0472">Membrane</keyword>
<dbReference type="Pfam" id="PF13639">
    <property type="entry name" value="zf-RING_2"/>
    <property type="match status" value="1"/>
</dbReference>
<feature type="transmembrane region" description="Helical" evidence="9">
    <location>
        <begin position="143"/>
        <end position="166"/>
    </location>
</feature>
<dbReference type="GO" id="GO:0008270">
    <property type="term" value="F:zinc ion binding"/>
    <property type="evidence" value="ECO:0007669"/>
    <property type="project" value="UniProtKB-KW"/>
</dbReference>
<comment type="caution">
    <text evidence="11">The sequence shown here is derived from an EMBL/GenBank/DDBJ whole genome shotgun (WGS) entry which is preliminary data.</text>
</comment>
<feature type="transmembrane region" description="Helical" evidence="9">
    <location>
        <begin position="172"/>
        <end position="199"/>
    </location>
</feature>
<dbReference type="Pfam" id="PF13705">
    <property type="entry name" value="TRC8_N"/>
    <property type="match status" value="1"/>
</dbReference>
<organism evidence="11 12">
    <name type="scientific">Mytilus galloprovincialis</name>
    <name type="common">Mediterranean mussel</name>
    <dbReference type="NCBI Taxonomy" id="29158"/>
    <lineage>
        <taxon>Eukaryota</taxon>
        <taxon>Metazoa</taxon>
        <taxon>Spiralia</taxon>
        <taxon>Lophotrochozoa</taxon>
        <taxon>Mollusca</taxon>
        <taxon>Bivalvia</taxon>
        <taxon>Autobranchia</taxon>
        <taxon>Pteriomorphia</taxon>
        <taxon>Mytilida</taxon>
        <taxon>Mytiloidea</taxon>
        <taxon>Mytilidae</taxon>
        <taxon>Mytilinae</taxon>
        <taxon>Mytilus</taxon>
    </lineage>
</organism>
<dbReference type="GO" id="GO:0036503">
    <property type="term" value="P:ERAD pathway"/>
    <property type="evidence" value="ECO:0007669"/>
    <property type="project" value="TreeGrafter"/>
</dbReference>
<dbReference type="InterPro" id="IPR050731">
    <property type="entry name" value="HRD1_E3_ubiq-ligases"/>
</dbReference>
<evidence type="ECO:0000256" key="6">
    <source>
        <dbReference type="ARBA" id="ARBA00022989"/>
    </source>
</evidence>
<gene>
    <name evidence="11" type="ORF">MGAL_10B044583</name>
</gene>
<evidence type="ECO:0000256" key="7">
    <source>
        <dbReference type="ARBA" id="ARBA00023136"/>
    </source>
</evidence>
<feature type="transmembrane region" description="Helical" evidence="9">
    <location>
        <begin position="290"/>
        <end position="315"/>
    </location>
</feature>
<name>A0A8B6CI93_MYTGA</name>
<dbReference type="InterPro" id="IPR025754">
    <property type="entry name" value="TRC8_N_dom"/>
</dbReference>
<feature type="transmembrane region" description="Helical" evidence="9">
    <location>
        <begin position="109"/>
        <end position="131"/>
    </location>
</feature>
<feature type="transmembrane region" description="Helical" evidence="9">
    <location>
        <begin position="327"/>
        <end position="349"/>
    </location>
</feature>
<keyword evidence="3" id="KW-0479">Metal-binding</keyword>
<keyword evidence="6 9" id="KW-1133">Transmembrane helix</keyword>
<dbReference type="SUPFAM" id="SSF57850">
    <property type="entry name" value="RING/U-box"/>
    <property type="match status" value="1"/>
</dbReference>
<evidence type="ECO:0000259" key="10">
    <source>
        <dbReference type="PROSITE" id="PS50089"/>
    </source>
</evidence>
<evidence type="ECO:0000256" key="4">
    <source>
        <dbReference type="ARBA" id="ARBA00022771"/>
    </source>
</evidence>
<dbReference type="InterPro" id="IPR001841">
    <property type="entry name" value="Znf_RING"/>
</dbReference>
<keyword evidence="12" id="KW-1185">Reference proteome</keyword>
<feature type="transmembrane region" description="Helical" evidence="9">
    <location>
        <begin position="63"/>
        <end position="80"/>
    </location>
</feature>
<feature type="transmembrane region" description="Helical" evidence="9">
    <location>
        <begin position="393"/>
        <end position="414"/>
    </location>
</feature>
<dbReference type="AlphaFoldDB" id="A0A8B6CI93"/>
<evidence type="ECO:0000256" key="3">
    <source>
        <dbReference type="ARBA" id="ARBA00022723"/>
    </source>
</evidence>
<dbReference type="OrthoDB" id="290834at2759"/>
<dbReference type="GO" id="GO:0061630">
    <property type="term" value="F:ubiquitin protein ligase activity"/>
    <property type="evidence" value="ECO:0007669"/>
    <property type="project" value="TreeGrafter"/>
</dbReference>
<dbReference type="PANTHER" id="PTHR22763:SF191">
    <property type="entry name" value="RING FINGER PROTEIN 145 HOMOLOG"/>
    <property type="match status" value="1"/>
</dbReference>
<feature type="transmembrane region" description="Helical" evidence="9">
    <location>
        <begin position="255"/>
        <end position="275"/>
    </location>
</feature>
<dbReference type="InterPro" id="IPR013083">
    <property type="entry name" value="Znf_RING/FYVE/PHD"/>
</dbReference>
<evidence type="ECO:0000256" key="8">
    <source>
        <dbReference type="PROSITE-ProRule" id="PRU00175"/>
    </source>
</evidence>
<feature type="transmembrane region" description="Helical" evidence="9">
    <location>
        <begin position="32"/>
        <end position="56"/>
    </location>
</feature>
<dbReference type="EMBL" id="UYJE01001780">
    <property type="protein sequence ID" value="VDI05151.1"/>
    <property type="molecule type" value="Genomic_DNA"/>
</dbReference>
<keyword evidence="5" id="KW-0862">Zinc</keyword>
<feature type="transmembrane region" description="Helical" evidence="9">
    <location>
        <begin position="426"/>
        <end position="455"/>
    </location>
</feature>
<dbReference type="GO" id="GO:0012505">
    <property type="term" value="C:endomembrane system"/>
    <property type="evidence" value="ECO:0007669"/>
    <property type="project" value="TreeGrafter"/>
</dbReference>
<dbReference type="SMART" id="SM00184">
    <property type="entry name" value="RING"/>
    <property type="match status" value="1"/>
</dbReference>
<dbReference type="GO" id="GO:0016020">
    <property type="term" value="C:membrane"/>
    <property type="evidence" value="ECO:0007669"/>
    <property type="project" value="UniProtKB-SubCell"/>
</dbReference>
<evidence type="ECO:0000256" key="2">
    <source>
        <dbReference type="ARBA" id="ARBA00022692"/>
    </source>
</evidence>
<reference evidence="11" key="1">
    <citation type="submission" date="2018-11" db="EMBL/GenBank/DDBJ databases">
        <authorList>
            <person name="Alioto T."/>
            <person name="Alioto T."/>
        </authorList>
    </citation>
    <scope>NUCLEOTIDE SEQUENCE</scope>
</reference>
<dbReference type="Proteomes" id="UP000596742">
    <property type="component" value="Unassembled WGS sequence"/>
</dbReference>
<keyword evidence="4 8" id="KW-0863">Zinc-finger</keyword>
<evidence type="ECO:0000256" key="9">
    <source>
        <dbReference type="SAM" id="Phobius"/>
    </source>
</evidence>
<dbReference type="PROSITE" id="PS50089">
    <property type="entry name" value="ZF_RING_2"/>
    <property type="match status" value="1"/>
</dbReference>
<accession>A0A8B6CI93</accession>
<evidence type="ECO:0000313" key="11">
    <source>
        <dbReference type="EMBL" id="VDI05152.1"/>
    </source>
</evidence>
<dbReference type="SMART" id="SM00744">
    <property type="entry name" value="RINGv"/>
    <property type="match status" value="1"/>
</dbReference>
<dbReference type="EMBL" id="UYJE01001780">
    <property type="protein sequence ID" value="VDI05152.1"/>
    <property type="molecule type" value="Genomic_DNA"/>
</dbReference>
<keyword evidence="2 9" id="KW-0812">Transmembrane</keyword>
<sequence>MIGKMRDHGSTIVGTLQRLPLLFLMDALLRMYATQMISTSVLYMYLVIAVFLLLLTKEQLGKIYKSLVCFLFIISMWPSFSENHIWNTLIRLAAKYQTLFTMTKESSQILLYYLLGVTVLTIATGLKMMSLISKLCMYFPRRLVIIGICLKVVSVLGDTMTGVFALEFLNHVWVILYHFALIILTYHLFNINMSIYLILLQIYYRIYWPNTQFFVINLIICSVMGKFDKDRVLCLLTNRITEIQQDYWSIMKNRIVYVLLPYAIVLTIFIPILLYSNNIIQAGTIFMKTITIMCTTNIGTIAFITLITHFCFIFPKTTIWFLRGRNYGINTSELLTPAFVLGILAIQSYHSDAKFHGMMMCFGIFLVASTVLEEVHKIADSFLLELGASGGGIVKTCKAVTIIIVLIICPIWVVMKFHEIGFDLGIIWFLVATASWISVCIDSVGSLSVYLLLVLDSFKSEPIEHLDEIMYGIRAAIGIVHIGFGLLQICFLTWNITTIQWSWFSCIILAILVYHTYERVTNGWNEFQRRRTAVHRLSFLLNATQEQLLAFNDVCAICLRDMTSAKITPCNHFFHESCLKKWSYIKETCPMCNAIINTDWFVQRLLRTLLDVQRHNVRVPVNT</sequence>
<feature type="transmembrane region" description="Helical" evidence="9">
    <location>
        <begin position="475"/>
        <end position="494"/>
    </location>
</feature>
<dbReference type="Gene3D" id="3.30.40.10">
    <property type="entry name" value="Zinc/RING finger domain, C3HC4 (zinc finger)"/>
    <property type="match status" value="1"/>
</dbReference>
<feature type="transmembrane region" description="Helical" evidence="9">
    <location>
        <begin position="500"/>
        <end position="517"/>
    </location>
</feature>
<evidence type="ECO:0000256" key="5">
    <source>
        <dbReference type="ARBA" id="ARBA00022833"/>
    </source>
</evidence>
<dbReference type="GO" id="GO:0043161">
    <property type="term" value="P:proteasome-mediated ubiquitin-dependent protein catabolic process"/>
    <property type="evidence" value="ECO:0007669"/>
    <property type="project" value="TreeGrafter"/>
</dbReference>
<dbReference type="InterPro" id="IPR011016">
    <property type="entry name" value="Znf_RING-CH"/>
</dbReference>
<proteinExistence type="predicted"/>
<dbReference type="PANTHER" id="PTHR22763">
    <property type="entry name" value="RING ZINC FINGER PROTEIN"/>
    <property type="match status" value="1"/>
</dbReference>
<comment type="subcellular location">
    <subcellularLocation>
        <location evidence="1">Membrane</location>
        <topology evidence="1">Multi-pass membrane protein</topology>
    </subcellularLocation>
</comment>
<evidence type="ECO:0000256" key="1">
    <source>
        <dbReference type="ARBA" id="ARBA00004141"/>
    </source>
</evidence>
<evidence type="ECO:0000313" key="12">
    <source>
        <dbReference type="Proteomes" id="UP000596742"/>
    </source>
</evidence>